<protein>
    <recommendedName>
        <fullName evidence="4">C2H2-type domain-containing protein</fullName>
    </recommendedName>
</protein>
<keyword evidence="1" id="KW-0862">Zinc</keyword>
<evidence type="ECO:0000259" key="4">
    <source>
        <dbReference type="PROSITE" id="PS50157"/>
    </source>
</evidence>
<proteinExistence type="predicted"/>
<dbReference type="InterPro" id="IPR013087">
    <property type="entry name" value="Znf_C2H2_type"/>
</dbReference>
<evidence type="ECO:0000256" key="3">
    <source>
        <dbReference type="SAM" id="SignalP"/>
    </source>
</evidence>
<feature type="compositionally biased region" description="Low complexity" evidence="2">
    <location>
        <begin position="120"/>
        <end position="136"/>
    </location>
</feature>
<dbReference type="PhylomeDB" id="A0A0G4FZE9"/>
<keyword evidence="1" id="KW-0863">Zinc-finger</keyword>
<name>A0A0G4FZE9_9ALVE</name>
<feature type="region of interest" description="Disordered" evidence="2">
    <location>
        <begin position="112"/>
        <end position="173"/>
    </location>
</feature>
<dbReference type="GO" id="GO:0008270">
    <property type="term" value="F:zinc ion binding"/>
    <property type="evidence" value="ECO:0007669"/>
    <property type="project" value="UniProtKB-KW"/>
</dbReference>
<reference evidence="5" key="1">
    <citation type="submission" date="2014-11" db="EMBL/GenBank/DDBJ databases">
        <authorList>
            <person name="Otto D Thomas"/>
            <person name="Naeem Raeece"/>
        </authorList>
    </citation>
    <scope>NUCLEOTIDE SEQUENCE</scope>
</reference>
<evidence type="ECO:0000313" key="5">
    <source>
        <dbReference type="EMBL" id="CEM20604.1"/>
    </source>
</evidence>
<evidence type="ECO:0000256" key="1">
    <source>
        <dbReference type="PROSITE-ProRule" id="PRU00042"/>
    </source>
</evidence>
<evidence type="ECO:0000256" key="2">
    <source>
        <dbReference type="SAM" id="MobiDB-lite"/>
    </source>
</evidence>
<feature type="chain" id="PRO_5005189300" description="C2H2-type domain-containing protein" evidence="3">
    <location>
        <begin position="20"/>
        <end position="457"/>
    </location>
</feature>
<dbReference type="PROSITE" id="PS00028">
    <property type="entry name" value="ZINC_FINGER_C2H2_1"/>
    <property type="match status" value="1"/>
</dbReference>
<dbReference type="PROSITE" id="PS50157">
    <property type="entry name" value="ZINC_FINGER_C2H2_2"/>
    <property type="match status" value="1"/>
</dbReference>
<feature type="compositionally biased region" description="Basic and acidic residues" evidence="2">
    <location>
        <begin position="161"/>
        <end position="173"/>
    </location>
</feature>
<feature type="signal peptide" evidence="3">
    <location>
        <begin position="1"/>
        <end position="19"/>
    </location>
</feature>
<feature type="domain" description="C2H2-type" evidence="4">
    <location>
        <begin position="193"/>
        <end position="221"/>
    </location>
</feature>
<gene>
    <name evidence="5" type="ORF">Cvel_19426</name>
</gene>
<keyword evidence="3" id="KW-0732">Signal</keyword>
<dbReference type="EMBL" id="CDMZ01000743">
    <property type="protein sequence ID" value="CEM20604.1"/>
    <property type="molecule type" value="Genomic_DNA"/>
</dbReference>
<dbReference type="VEuPathDB" id="CryptoDB:Cvel_19426"/>
<keyword evidence="1" id="KW-0479">Metal-binding</keyword>
<accession>A0A0G4FZE9</accession>
<sequence length="457" mass="46967">MSVSFVWASLFSLLVGITASRVGGAFFLGKQKRGFAFLASKRLYEDRQRDSMKSRLRYTHERSLGARLRRGVREARLLFLSTPGDASLPVYSTSRDSRSVHVLATSLEAECDDREGTVASSPDSPHLPSNSPPSSSVQAEEKKKLSRRGKVPVGSSAKGVAKGEEGEGGLRKSWRGDGEQVLVEEGGGEVVRWRCNHCGALFKKEAGMHLHATKIHHGLSVSMGECAIGAKSAGVRPFASMGENALSAKSAGVHPFASTGEYAISAKSAGVRPFASMGKGALSAKSAGAAPFASMGEYAFSAKSAGAAPFASMGKGALSAKSAGAAPFASTGEYALGAKSAGAAPFASMGEYAFSAKSAGVRPFASMGKGALGAESAGVRPFASMGEYALTAKSAEVRPFASTGDNALSAKSAGVRPFASMGEYALSAKSAGAAPFASMGEYALGAKSVRAAHVYAE</sequence>
<organism evidence="5">
    <name type="scientific">Chromera velia CCMP2878</name>
    <dbReference type="NCBI Taxonomy" id="1169474"/>
    <lineage>
        <taxon>Eukaryota</taxon>
        <taxon>Sar</taxon>
        <taxon>Alveolata</taxon>
        <taxon>Colpodellida</taxon>
        <taxon>Chromeraceae</taxon>
        <taxon>Chromera</taxon>
    </lineage>
</organism>
<dbReference type="AlphaFoldDB" id="A0A0G4FZE9"/>